<dbReference type="Pfam" id="PF07998">
    <property type="entry name" value="Peptidase_M54"/>
    <property type="match status" value="1"/>
</dbReference>
<protein>
    <submittedName>
        <fullName evidence="7">Putative zinc-dependent protease</fullName>
    </submittedName>
</protein>
<dbReference type="PIRSF" id="PIRSF005785">
    <property type="entry name" value="Zn-prot_arch"/>
    <property type="match status" value="1"/>
</dbReference>
<organism evidence="7 8">
    <name type="scientific">Thermococcus sibiricus</name>
    <dbReference type="NCBI Taxonomy" id="172049"/>
    <lineage>
        <taxon>Archaea</taxon>
        <taxon>Methanobacteriati</taxon>
        <taxon>Methanobacteriota</taxon>
        <taxon>Thermococci</taxon>
        <taxon>Thermococcales</taxon>
        <taxon>Thermococcaceae</taxon>
        <taxon>Thermococcus</taxon>
    </lineage>
</organism>
<comment type="caution">
    <text evidence="7">The sequence shown here is derived from an EMBL/GenBank/DDBJ whole genome shotgun (WGS) entry which is preliminary data.</text>
</comment>
<dbReference type="GO" id="GO:0008270">
    <property type="term" value="F:zinc ion binding"/>
    <property type="evidence" value="ECO:0007669"/>
    <property type="project" value="InterPro"/>
</dbReference>
<name>A0A101ENB1_9EURY</name>
<dbReference type="PATRIC" id="fig|172049.5.peg.966"/>
<keyword evidence="4" id="KW-0378">Hydrolase</keyword>
<keyword evidence="3" id="KW-0479">Metal-binding</keyword>
<dbReference type="SUPFAM" id="SSF55486">
    <property type="entry name" value="Metalloproteases ('zincins'), catalytic domain"/>
    <property type="match status" value="1"/>
</dbReference>
<dbReference type="PANTHER" id="PTHR15910">
    <property type="entry name" value="ARCHAEMETZINCIN"/>
    <property type="match status" value="1"/>
</dbReference>
<dbReference type="InterPro" id="IPR012091">
    <property type="entry name" value="Pept_M54_archaemetzncn_arc/bac"/>
</dbReference>
<evidence type="ECO:0000256" key="4">
    <source>
        <dbReference type="ARBA" id="ARBA00022801"/>
    </source>
</evidence>
<dbReference type="AlphaFoldDB" id="A0A101ENB1"/>
<dbReference type="PANTHER" id="PTHR15910:SF1">
    <property type="entry name" value="ARCHAEMETZINCIN-2"/>
    <property type="match status" value="1"/>
</dbReference>
<evidence type="ECO:0000313" key="8">
    <source>
        <dbReference type="Proteomes" id="UP000053911"/>
    </source>
</evidence>
<dbReference type="EMBL" id="LGFD01000005">
    <property type="protein sequence ID" value="KUK18304.1"/>
    <property type="molecule type" value="Genomic_DNA"/>
</dbReference>
<dbReference type="InterPro" id="IPR024079">
    <property type="entry name" value="MetalloPept_cat_dom_sf"/>
</dbReference>
<comment type="cofactor">
    <cofactor evidence="1">
        <name>Zn(2+)</name>
        <dbReference type="ChEBI" id="CHEBI:29105"/>
    </cofactor>
</comment>
<evidence type="ECO:0000313" key="7">
    <source>
        <dbReference type="EMBL" id="KUK18304.1"/>
    </source>
</evidence>
<dbReference type="Proteomes" id="UP000053911">
    <property type="component" value="Unassembled WGS sequence"/>
</dbReference>
<dbReference type="GO" id="GO:0006508">
    <property type="term" value="P:proteolysis"/>
    <property type="evidence" value="ECO:0007669"/>
    <property type="project" value="UniProtKB-KW"/>
</dbReference>
<evidence type="ECO:0000256" key="2">
    <source>
        <dbReference type="ARBA" id="ARBA00022670"/>
    </source>
</evidence>
<sequence length="217" mass="25575">MELVGFVHVGNTFNERLIARVYKRVNAYFKSKNLPIRLVYLGKLELGPGYLVNIQTENGNVKGYPLEGVTELLHAKLIHTQEEIMEKRKTREEKNENKNNNVSKMNKIFGILNFPIVSRNPYLDFYEKFLGIQQDFHELKVMVLSIKPFEDNDEKVFEKRLFKGILHEVGHAFGLNHCQEDCVMNPPKVIGEWDLRRDDFCERCFVELKRNVKWKED</sequence>
<keyword evidence="5" id="KW-0862">Zinc</keyword>
<dbReference type="Gene3D" id="3.40.390.10">
    <property type="entry name" value="Collagenase (Catalytic Domain)"/>
    <property type="match status" value="1"/>
</dbReference>
<reference evidence="8" key="1">
    <citation type="journal article" date="2015" name="MBio">
        <title>Genome-Resolved Metagenomic Analysis Reveals Roles for Candidate Phyla and Other Microbial Community Members in Biogeochemical Transformations in Oil Reservoirs.</title>
        <authorList>
            <person name="Hu P."/>
            <person name="Tom L."/>
            <person name="Singh A."/>
            <person name="Thomas B.C."/>
            <person name="Baker B.J."/>
            <person name="Piceno Y.M."/>
            <person name="Andersen G.L."/>
            <person name="Banfield J.F."/>
        </authorList>
    </citation>
    <scope>NUCLEOTIDE SEQUENCE [LARGE SCALE GENOMIC DNA]</scope>
</reference>
<proteinExistence type="predicted"/>
<dbReference type="InterPro" id="IPR012962">
    <property type="entry name" value="Pept_M54_archaemetzincn"/>
</dbReference>
<accession>A0A101ENB1</accession>
<keyword evidence="2 7" id="KW-0645">Protease</keyword>
<keyword evidence="6" id="KW-0482">Metalloprotease</keyword>
<evidence type="ECO:0000256" key="1">
    <source>
        <dbReference type="ARBA" id="ARBA00001947"/>
    </source>
</evidence>
<evidence type="ECO:0000256" key="5">
    <source>
        <dbReference type="ARBA" id="ARBA00022833"/>
    </source>
</evidence>
<evidence type="ECO:0000256" key="6">
    <source>
        <dbReference type="ARBA" id="ARBA00023049"/>
    </source>
</evidence>
<gene>
    <name evidence="7" type="ORF">XD54_0395</name>
</gene>
<dbReference type="RefSeq" id="WP_283217271.1">
    <property type="nucleotide sequence ID" value="NZ_LGFD01000005.1"/>
</dbReference>
<evidence type="ECO:0000256" key="3">
    <source>
        <dbReference type="ARBA" id="ARBA00022723"/>
    </source>
</evidence>
<dbReference type="GO" id="GO:0008237">
    <property type="term" value="F:metallopeptidase activity"/>
    <property type="evidence" value="ECO:0007669"/>
    <property type="project" value="UniProtKB-KW"/>
</dbReference>